<dbReference type="RefSeq" id="WP_075804058.1">
    <property type="nucleotide sequence ID" value="NZ_MKZO01000026.1"/>
</dbReference>
<dbReference type="OrthoDB" id="7026046at2"/>
<gene>
    <name evidence="3" type="ORF">PSEMO_32490</name>
</gene>
<feature type="region of interest" description="Disordered" evidence="1">
    <location>
        <begin position="72"/>
        <end position="109"/>
    </location>
</feature>
<sequence>MDRCALEFIARRWWRRVEVWLIAAVLIVGGAVLGWQSAYWSMASTQAHQVDEIRHAYDAAMVERDKRLDELTQKAESAATSASNAATTATQAADKADEALTRAQLETNP</sequence>
<reference evidence="3 4" key="1">
    <citation type="submission" date="2016-10" db="EMBL/GenBank/DDBJ databases">
        <title>Genome Sequence of Pseudomonas putida GM4FR.</title>
        <authorList>
            <person name="Poehlein A."/>
            <person name="Wemheuer F."/>
            <person name="Hollensteiner J."/>
            <person name="Wemheuer B."/>
        </authorList>
    </citation>
    <scope>NUCLEOTIDE SEQUENCE [LARGE SCALE GENOMIC DNA]</scope>
    <source>
        <strain evidence="3 4">GM4FR</strain>
    </source>
</reference>
<evidence type="ECO:0000256" key="2">
    <source>
        <dbReference type="SAM" id="Phobius"/>
    </source>
</evidence>
<name>A0A1Q9R393_PSEPU</name>
<evidence type="ECO:0000313" key="3">
    <source>
        <dbReference type="EMBL" id="OLS61876.1"/>
    </source>
</evidence>
<keyword evidence="2" id="KW-1133">Transmembrane helix</keyword>
<dbReference type="Proteomes" id="UP000186736">
    <property type="component" value="Unassembled WGS sequence"/>
</dbReference>
<protein>
    <recommendedName>
        <fullName evidence="5">Lipoprotein</fullName>
    </recommendedName>
</protein>
<evidence type="ECO:0000256" key="1">
    <source>
        <dbReference type="SAM" id="MobiDB-lite"/>
    </source>
</evidence>
<keyword evidence="2" id="KW-0472">Membrane</keyword>
<dbReference type="AlphaFoldDB" id="A0A1Q9R393"/>
<accession>A0A1Q9R393</accession>
<dbReference type="EMBL" id="MKZO01000026">
    <property type="protein sequence ID" value="OLS61876.1"/>
    <property type="molecule type" value="Genomic_DNA"/>
</dbReference>
<proteinExistence type="predicted"/>
<feature type="transmembrane region" description="Helical" evidence="2">
    <location>
        <begin position="20"/>
        <end position="40"/>
    </location>
</feature>
<evidence type="ECO:0000313" key="4">
    <source>
        <dbReference type="Proteomes" id="UP000186736"/>
    </source>
</evidence>
<organism evidence="3 4">
    <name type="scientific">Pseudomonas putida</name>
    <name type="common">Arthrobacter siderocapsulatus</name>
    <dbReference type="NCBI Taxonomy" id="303"/>
    <lineage>
        <taxon>Bacteria</taxon>
        <taxon>Pseudomonadati</taxon>
        <taxon>Pseudomonadota</taxon>
        <taxon>Gammaproteobacteria</taxon>
        <taxon>Pseudomonadales</taxon>
        <taxon>Pseudomonadaceae</taxon>
        <taxon>Pseudomonas</taxon>
    </lineage>
</organism>
<comment type="caution">
    <text evidence="3">The sequence shown here is derived from an EMBL/GenBank/DDBJ whole genome shotgun (WGS) entry which is preliminary data.</text>
</comment>
<evidence type="ECO:0008006" key="5">
    <source>
        <dbReference type="Google" id="ProtNLM"/>
    </source>
</evidence>
<keyword evidence="2" id="KW-0812">Transmembrane</keyword>
<feature type="compositionally biased region" description="Low complexity" evidence="1">
    <location>
        <begin position="74"/>
        <end position="93"/>
    </location>
</feature>